<dbReference type="Proteomes" id="UP000823617">
    <property type="component" value="Unassembled WGS sequence"/>
</dbReference>
<dbReference type="SFLD" id="SFLDG01144">
    <property type="entry name" value="C2.B.4:_PGP_Like"/>
    <property type="match status" value="1"/>
</dbReference>
<accession>A0A9D9N0M0</accession>
<evidence type="ECO:0000313" key="1">
    <source>
        <dbReference type="EMBL" id="MBO8456047.1"/>
    </source>
</evidence>
<proteinExistence type="predicted"/>
<dbReference type="PANTHER" id="PTHR10000">
    <property type="entry name" value="PHOSPHOSERINE PHOSPHATASE"/>
    <property type="match status" value="1"/>
</dbReference>
<dbReference type="NCBIfam" id="TIGR01484">
    <property type="entry name" value="HAD-SF-IIB"/>
    <property type="match status" value="1"/>
</dbReference>
<evidence type="ECO:0000313" key="2">
    <source>
        <dbReference type="Proteomes" id="UP000823617"/>
    </source>
</evidence>
<dbReference type="NCBIfam" id="TIGR00099">
    <property type="entry name" value="Cof-subfamily"/>
    <property type="match status" value="1"/>
</dbReference>
<comment type="caution">
    <text evidence="1">The sequence shown here is derived from an EMBL/GenBank/DDBJ whole genome shotgun (WGS) entry which is preliminary data.</text>
</comment>
<name>A0A9D9N0M0_9BACT</name>
<dbReference type="PROSITE" id="PS01228">
    <property type="entry name" value="COF_1"/>
    <property type="match status" value="1"/>
</dbReference>
<dbReference type="SUPFAM" id="SSF56784">
    <property type="entry name" value="HAD-like"/>
    <property type="match status" value="1"/>
</dbReference>
<dbReference type="GO" id="GO:0005829">
    <property type="term" value="C:cytosol"/>
    <property type="evidence" value="ECO:0007669"/>
    <property type="project" value="TreeGrafter"/>
</dbReference>
<dbReference type="Pfam" id="PF08282">
    <property type="entry name" value="Hydrolase_3"/>
    <property type="match status" value="1"/>
</dbReference>
<reference evidence="1" key="2">
    <citation type="journal article" date="2021" name="PeerJ">
        <title>Extensive microbial diversity within the chicken gut microbiome revealed by metagenomics and culture.</title>
        <authorList>
            <person name="Gilroy R."/>
            <person name="Ravi A."/>
            <person name="Getino M."/>
            <person name="Pursley I."/>
            <person name="Horton D.L."/>
            <person name="Alikhan N.F."/>
            <person name="Baker D."/>
            <person name="Gharbi K."/>
            <person name="Hall N."/>
            <person name="Watson M."/>
            <person name="Adriaenssens E.M."/>
            <person name="Foster-Nyarko E."/>
            <person name="Jarju S."/>
            <person name="Secka A."/>
            <person name="Antonio M."/>
            <person name="Oren A."/>
            <person name="Chaudhuri R.R."/>
            <person name="La Ragione R."/>
            <person name="Hildebrand F."/>
            <person name="Pallen M.J."/>
        </authorList>
    </citation>
    <scope>NUCLEOTIDE SEQUENCE</scope>
    <source>
        <strain evidence="1">B1-3475</strain>
    </source>
</reference>
<sequence length="257" mass="28255">MTKAIFFDIDGTLVSFRTHTISDSTMDCLYRLRKQGIRLFIASGRHRLTMDNLSGFPFDGYVAMNGALVTVDGRTISKTPIDPETARNIAMTADREGIPCVTYGEETVAINMRNAMTEKIFSMIKLPQIPDISCMEMTDGPVFQFTIFADKDIEARMLERFEAGLEPSRWHPLFMDLNPKGLSKADGIDAVLRYFGFSREESMAFGDGGNDISMLKAAGTGIAMGNASEDVKQAADHVTASVDDDGIAKALKHFGIL</sequence>
<dbReference type="InterPro" id="IPR023214">
    <property type="entry name" value="HAD_sf"/>
</dbReference>
<gene>
    <name evidence="1" type="ORF">IAC08_06545</name>
</gene>
<dbReference type="PROSITE" id="PS01229">
    <property type="entry name" value="COF_2"/>
    <property type="match status" value="1"/>
</dbReference>
<dbReference type="EMBL" id="JADIMK010000068">
    <property type="protein sequence ID" value="MBO8456047.1"/>
    <property type="molecule type" value="Genomic_DNA"/>
</dbReference>
<dbReference type="Gene3D" id="3.30.1240.10">
    <property type="match status" value="1"/>
</dbReference>
<dbReference type="InterPro" id="IPR006379">
    <property type="entry name" value="HAD-SF_hydro_IIB"/>
</dbReference>
<dbReference type="Gene3D" id="3.40.50.1000">
    <property type="entry name" value="HAD superfamily/HAD-like"/>
    <property type="match status" value="1"/>
</dbReference>
<dbReference type="SFLD" id="SFLDG01140">
    <property type="entry name" value="C2.B:_Phosphomannomutase_and_P"/>
    <property type="match status" value="1"/>
</dbReference>
<dbReference type="InterPro" id="IPR000150">
    <property type="entry name" value="Cof"/>
</dbReference>
<dbReference type="SFLD" id="SFLDS00003">
    <property type="entry name" value="Haloacid_Dehalogenase"/>
    <property type="match status" value="1"/>
</dbReference>
<protein>
    <submittedName>
        <fullName evidence="1">Cof-type HAD-IIB family hydrolase</fullName>
    </submittedName>
</protein>
<dbReference type="GO" id="GO:0000287">
    <property type="term" value="F:magnesium ion binding"/>
    <property type="evidence" value="ECO:0007669"/>
    <property type="project" value="TreeGrafter"/>
</dbReference>
<dbReference type="GO" id="GO:0016791">
    <property type="term" value="F:phosphatase activity"/>
    <property type="evidence" value="ECO:0007669"/>
    <property type="project" value="TreeGrafter"/>
</dbReference>
<keyword evidence="1" id="KW-0378">Hydrolase</keyword>
<reference evidence="1" key="1">
    <citation type="submission" date="2020-10" db="EMBL/GenBank/DDBJ databases">
        <authorList>
            <person name="Gilroy R."/>
        </authorList>
    </citation>
    <scope>NUCLEOTIDE SEQUENCE</scope>
    <source>
        <strain evidence="1">B1-3475</strain>
    </source>
</reference>
<dbReference type="InterPro" id="IPR036412">
    <property type="entry name" value="HAD-like_sf"/>
</dbReference>
<dbReference type="AlphaFoldDB" id="A0A9D9N0M0"/>
<dbReference type="PANTHER" id="PTHR10000:SF25">
    <property type="entry name" value="PHOSPHATASE YKRA-RELATED"/>
    <property type="match status" value="1"/>
</dbReference>
<organism evidence="1 2">
    <name type="scientific">Candidatus Cryptobacteroides intestinigallinarum</name>
    <dbReference type="NCBI Taxonomy" id="2840767"/>
    <lineage>
        <taxon>Bacteria</taxon>
        <taxon>Pseudomonadati</taxon>
        <taxon>Bacteroidota</taxon>
        <taxon>Bacteroidia</taxon>
        <taxon>Bacteroidales</taxon>
        <taxon>Candidatus Cryptobacteroides</taxon>
    </lineage>
</organism>